<dbReference type="Proteomes" id="UP000824998">
    <property type="component" value="Unassembled WGS sequence"/>
</dbReference>
<keyword evidence="2" id="KW-1185">Reference proteome</keyword>
<proteinExistence type="predicted"/>
<gene>
    <name evidence="1" type="ORF">BJ875DRAFT_466305</name>
</gene>
<sequence>MLRYVGLLGRRGVFIFMAVQSLASKSQQLPRSRCLVYSSSVAFAMKLIILEQLNTISSVLNVVDFGCLSVPFSSDRNSQHDQ</sequence>
<comment type="caution">
    <text evidence="1">The sequence shown here is derived from an EMBL/GenBank/DDBJ whole genome shotgun (WGS) entry which is preliminary data.</text>
</comment>
<evidence type="ECO:0000313" key="1">
    <source>
        <dbReference type="EMBL" id="KAG9232596.1"/>
    </source>
</evidence>
<dbReference type="EMBL" id="MU251540">
    <property type="protein sequence ID" value="KAG9232596.1"/>
    <property type="molecule type" value="Genomic_DNA"/>
</dbReference>
<dbReference type="AlphaFoldDB" id="A0A9P7YFB3"/>
<reference evidence="1" key="1">
    <citation type="journal article" date="2021" name="IMA Fungus">
        <title>Genomic characterization of three marine fungi, including Emericellopsis atlantica sp. nov. with signatures of a generalist lifestyle and marine biomass degradation.</title>
        <authorList>
            <person name="Hagestad O.C."/>
            <person name="Hou L."/>
            <person name="Andersen J.H."/>
            <person name="Hansen E.H."/>
            <person name="Altermark B."/>
            <person name="Li C."/>
            <person name="Kuhnert E."/>
            <person name="Cox R.J."/>
            <person name="Crous P.W."/>
            <person name="Spatafora J.W."/>
            <person name="Lail K."/>
            <person name="Amirebrahimi M."/>
            <person name="Lipzen A."/>
            <person name="Pangilinan J."/>
            <person name="Andreopoulos W."/>
            <person name="Hayes R.D."/>
            <person name="Ng V."/>
            <person name="Grigoriev I.V."/>
            <person name="Jackson S.A."/>
            <person name="Sutton T.D.S."/>
            <person name="Dobson A.D.W."/>
            <person name="Rama T."/>
        </authorList>
    </citation>
    <scope>NUCLEOTIDE SEQUENCE</scope>
    <source>
        <strain evidence="1">TRa018bII</strain>
    </source>
</reference>
<evidence type="ECO:0000313" key="2">
    <source>
        <dbReference type="Proteomes" id="UP000824998"/>
    </source>
</evidence>
<name>A0A9P7YFB3_9HELO</name>
<protein>
    <submittedName>
        <fullName evidence="1">Uncharacterized protein</fullName>
    </submittedName>
</protein>
<organism evidence="1 2">
    <name type="scientific">Amylocarpus encephaloides</name>
    <dbReference type="NCBI Taxonomy" id="45428"/>
    <lineage>
        <taxon>Eukaryota</taxon>
        <taxon>Fungi</taxon>
        <taxon>Dikarya</taxon>
        <taxon>Ascomycota</taxon>
        <taxon>Pezizomycotina</taxon>
        <taxon>Leotiomycetes</taxon>
        <taxon>Helotiales</taxon>
        <taxon>Helotiales incertae sedis</taxon>
        <taxon>Amylocarpus</taxon>
    </lineage>
</organism>
<accession>A0A9P7YFB3</accession>
<feature type="non-terminal residue" evidence="1">
    <location>
        <position position="82"/>
    </location>
</feature>